<sequence length="415" mass="45040">MIWPLTAWGHGRSVANWRCRSKDTSRNAGCMPPSDAGWAPRGVHQGRVAQQQVTARPYQTRLIHSSVSVKGEGSERTGEPNAPTSGKLHSLGAWAWIWDGAGAAHQTRPKTPLPPLRGSAGPVSPSHEPDATAVLFDVDPSPRKIRSWQGHHSVERSASPTPLSPSPSLTNGRPPSEPALPSDAAGNAALDYHGFLSCACRSSLDDSFQTHLVGKGFEYNEKGLQSSDLFVEFCKDVQRRSQGGFIKFGRFVSSHSFLSGIEHADYIQKFHYGDLVHCETTFEEMGRTAQVNIICGHCSNKACKDEHGCICSISYDELMCSFQTEQIHVSLYLSAMSSLSGLVGKPTFKVNPVKGLGVMLTGSAVNSAMPTTLSPTILNVDWRCEIAQSSPYEVNILIPIEGYDPIEFTLSKECG</sequence>
<accession>A0AAV5FSZ3</accession>
<dbReference type="PANTHER" id="PTHR35752:SF1">
    <property type="entry name" value="G-PROTEIN COUPLED RECEPTOR"/>
    <property type="match status" value="1"/>
</dbReference>
<protein>
    <submittedName>
        <fullName evidence="2">Uncharacterized protein</fullName>
    </submittedName>
</protein>
<reference evidence="2" key="2">
    <citation type="submission" date="2021-12" db="EMBL/GenBank/DDBJ databases">
        <title>Resequencing data analysis of finger millet.</title>
        <authorList>
            <person name="Hatakeyama M."/>
            <person name="Aluri S."/>
            <person name="Balachadran M.T."/>
            <person name="Sivarajan S.R."/>
            <person name="Poveda L."/>
            <person name="Shimizu-Inatsugi R."/>
            <person name="Schlapbach R."/>
            <person name="Sreeman S.M."/>
            <person name="Shimizu K.K."/>
        </authorList>
    </citation>
    <scope>NUCLEOTIDE SEQUENCE</scope>
</reference>
<name>A0AAV5FSZ3_ELECO</name>
<gene>
    <name evidence="2" type="primary">gb26879</name>
    <name evidence="2" type="ORF">PR202_gb26879</name>
</gene>
<evidence type="ECO:0000313" key="3">
    <source>
        <dbReference type="Proteomes" id="UP001054889"/>
    </source>
</evidence>
<dbReference type="EMBL" id="BQKI01000095">
    <property type="protein sequence ID" value="GJN37882.1"/>
    <property type="molecule type" value="Genomic_DNA"/>
</dbReference>
<keyword evidence="3" id="KW-1185">Reference proteome</keyword>
<proteinExistence type="predicted"/>
<feature type="region of interest" description="Disordered" evidence="1">
    <location>
        <begin position="145"/>
        <end position="184"/>
    </location>
</feature>
<feature type="region of interest" description="Disordered" evidence="1">
    <location>
        <begin position="105"/>
        <end position="130"/>
    </location>
</feature>
<organism evidence="2 3">
    <name type="scientific">Eleusine coracana subsp. coracana</name>
    <dbReference type="NCBI Taxonomy" id="191504"/>
    <lineage>
        <taxon>Eukaryota</taxon>
        <taxon>Viridiplantae</taxon>
        <taxon>Streptophyta</taxon>
        <taxon>Embryophyta</taxon>
        <taxon>Tracheophyta</taxon>
        <taxon>Spermatophyta</taxon>
        <taxon>Magnoliopsida</taxon>
        <taxon>Liliopsida</taxon>
        <taxon>Poales</taxon>
        <taxon>Poaceae</taxon>
        <taxon>PACMAD clade</taxon>
        <taxon>Chloridoideae</taxon>
        <taxon>Cynodonteae</taxon>
        <taxon>Eleusininae</taxon>
        <taxon>Eleusine</taxon>
    </lineage>
</organism>
<evidence type="ECO:0000313" key="2">
    <source>
        <dbReference type="EMBL" id="GJN37882.1"/>
    </source>
</evidence>
<evidence type="ECO:0000256" key="1">
    <source>
        <dbReference type="SAM" id="MobiDB-lite"/>
    </source>
</evidence>
<comment type="caution">
    <text evidence="2">The sequence shown here is derived from an EMBL/GenBank/DDBJ whole genome shotgun (WGS) entry which is preliminary data.</text>
</comment>
<dbReference type="PANTHER" id="PTHR35752">
    <property type="entry name" value="G-PROTEIN COUPLED RECEPTOR"/>
    <property type="match status" value="1"/>
</dbReference>
<reference evidence="2" key="1">
    <citation type="journal article" date="2018" name="DNA Res.">
        <title>Multiple hybrid de novo genome assembly of finger millet, an orphan allotetraploid crop.</title>
        <authorList>
            <person name="Hatakeyama M."/>
            <person name="Aluri S."/>
            <person name="Balachadran M.T."/>
            <person name="Sivarajan S.R."/>
            <person name="Patrignani A."/>
            <person name="Gruter S."/>
            <person name="Poveda L."/>
            <person name="Shimizu-Inatsugi R."/>
            <person name="Baeten J."/>
            <person name="Francoijs K.J."/>
            <person name="Nataraja K.N."/>
            <person name="Reddy Y.A.N."/>
            <person name="Phadnis S."/>
            <person name="Ravikumar R.L."/>
            <person name="Schlapbach R."/>
            <person name="Sreeman S.M."/>
            <person name="Shimizu K.K."/>
        </authorList>
    </citation>
    <scope>NUCLEOTIDE SEQUENCE</scope>
</reference>
<dbReference type="Proteomes" id="UP001054889">
    <property type="component" value="Unassembled WGS sequence"/>
</dbReference>
<dbReference type="AlphaFoldDB" id="A0AAV5FSZ3"/>